<keyword evidence="6 7" id="KW-0472">Membrane</keyword>
<feature type="transmembrane region" description="Helical" evidence="7">
    <location>
        <begin position="117"/>
        <end position="137"/>
    </location>
</feature>
<dbReference type="SUPFAM" id="SSF56784">
    <property type="entry name" value="HAD-like"/>
    <property type="match status" value="1"/>
</dbReference>
<dbReference type="GO" id="GO:0005886">
    <property type="term" value="C:plasma membrane"/>
    <property type="evidence" value="ECO:0007669"/>
    <property type="project" value="TreeGrafter"/>
</dbReference>
<dbReference type="InterPro" id="IPR032630">
    <property type="entry name" value="P_typ_ATPase_c"/>
</dbReference>
<evidence type="ECO:0000256" key="6">
    <source>
        <dbReference type="ARBA" id="ARBA00023136"/>
    </source>
</evidence>
<name>A0A0R3WGW4_TAEAS</name>
<evidence type="ECO:0000256" key="7">
    <source>
        <dbReference type="SAM" id="Phobius"/>
    </source>
</evidence>
<feature type="domain" description="P-type ATPase C-terminal" evidence="8">
    <location>
        <begin position="42"/>
        <end position="250"/>
    </location>
</feature>
<feature type="transmembrane region" description="Helical" evidence="7">
    <location>
        <begin position="85"/>
        <end position="105"/>
    </location>
</feature>
<keyword evidence="5 7" id="KW-1133">Transmembrane helix</keyword>
<dbReference type="GO" id="GO:0140326">
    <property type="term" value="F:ATPase-coupled intramembrane lipid transporter activity"/>
    <property type="evidence" value="ECO:0007669"/>
    <property type="project" value="TreeGrafter"/>
</dbReference>
<dbReference type="STRING" id="60517.A0A0R3WGW4"/>
<dbReference type="PANTHER" id="PTHR24092">
    <property type="entry name" value="PROBABLE PHOSPHOLIPID-TRANSPORTING ATPASE"/>
    <property type="match status" value="1"/>
</dbReference>
<feature type="transmembrane region" description="Helical" evidence="7">
    <location>
        <begin position="186"/>
        <end position="204"/>
    </location>
</feature>
<dbReference type="GO" id="GO:0046872">
    <property type="term" value="F:metal ion binding"/>
    <property type="evidence" value="ECO:0007669"/>
    <property type="project" value="UniProtKB-KW"/>
</dbReference>
<dbReference type="PANTHER" id="PTHR24092:SF218">
    <property type="entry name" value="PHOSPHOLIPID-TRANSPORTING ATPASE"/>
    <property type="match status" value="1"/>
</dbReference>
<proteinExistence type="predicted"/>
<keyword evidence="4" id="KW-0460">Magnesium</keyword>
<evidence type="ECO:0000256" key="1">
    <source>
        <dbReference type="ARBA" id="ARBA00004141"/>
    </source>
</evidence>
<dbReference type="AlphaFoldDB" id="A0A0R3WGW4"/>
<dbReference type="InterPro" id="IPR023298">
    <property type="entry name" value="ATPase_P-typ_TM_dom_sf"/>
</dbReference>
<sequence>LVKRELGVRTLAVGDGANDVNMIQCADVGVGISGQEGMQASMASDFAITQFAFLKRLLLVHGHWCYEKLARMALYMFYKDSIMDLQYPTVFIKVYIFSLFWFQFFNGFSGSAHINQLAQVLFNITLTSIPPFILGAFDNSLDDRTLMANPKLYRNGRDSMNGKHLFSDILFQTYRAWHFWLNTLDAVWQSLVIFFISYLVFIGTNASMDELGTTCMNALVFTALVHIALETKNFVRSLVVVRLVGQTGANVVQNIALQGLLTLLSVE</sequence>
<dbReference type="GO" id="GO:0045332">
    <property type="term" value="P:phospholipid translocation"/>
    <property type="evidence" value="ECO:0007669"/>
    <property type="project" value="TreeGrafter"/>
</dbReference>
<evidence type="ECO:0000256" key="5">
    <source>
        <dbReference type="ARBA" id="ARBA00022989"/>
    </source>
</evidence>
<keyword evidence="2 7" id="KW-0812">Transmembrane</keyword>
<dbReference type="InterPro" id="IPR036412">
    <property type="entry name" value="HAD-like_sf"/>
</dbReference>
<keyword evidence="3" id="KW-0479">Metal-binding</keyword>
<evidence type="ECO:0000256" key="4">
    <source>
        <dbReference type="ARBA" id="ARBA00022842"/>
    </source>
</evidence>
<dbReference type="NCBIfam" id="TIGR01494">
    <property type="entry name" value="ATPase_P-type"/>
    <property type="match status" value="1"/>
</dbReference>
<comment type="subcellular location">
    <subcellularLocation>
        <location evidence="1">Membrane</location>
        <topology evidence="1">Multi-pass membrane protein</topology>
    </subcellularLocation>
</comment>
<evidence type="ECO:0000256" key="2">
    <source>
        <dbReference type="ARBA" id="ARBA00022692"/>
    </source>
</evidence>
<dbReference type="InterPro" id="IPR001757">
    <property type="entry name" value="P_typ_ATPase"/>
</dbReference>
<dbReference type="InterPro" id="IPR023214">
    <property type="entry name" value="HAD_sf"/>
</dbReference>
<organism evidence="9">
    <name type="scientific">Taenia asiatica</name>
    <name type="common">Asian tapeworm</name>
    <dbReference type="NCBI Taxonomy" id="60517"/>
    <lineage>
        <taxon>Eukaryota</taxon>
        <taxon>Metazoa</taxon>
        <taxon>Spiralia</taxon>
        <taxon>Lophotrochozoa</taxon>
        <taxon>Platyhelminthes</taxon>
        <taxon>Cestoda</taxon>
        <taxon>Eucestoda</taxon>
        <taxon>Cyclophyllidea</taxon>
        <taxon>Taeniidae</taxon>
        <taxon>Taenia</taxon>
    </lineage>
</organism>
<accession>A0A0R3WGW4</accession>
<dbReference type="Pfam" id="PF16212">
    <property type="entry name" value="PhoLip_ATPase_C"/>
    <property type="match status" value="1"/>
</dbReference>
<dbReference type="WBParaSite" id="TASK_0001010701-mRNA-1">
    <property type="protein sequence ID" value="TASK_0001010701-mRNA-1"/>
    <property type="gene ID" value="TASK_0001010701"/>
</dbReference>
<protein>
    <submittedName>
        <fullName evidence="9">PhoLip_ATPase_C domain-containing protein</fullName>
    </submittedName>
</protein>
<evidence type="ECO:0000256" key="3">
    <source>
        <dbReference type="ARBA" id="ARBA00022723"/>
    </source>
</evidence>
<dbReference type="Gene3D" id="3.40.50.1000">
    <property type="entry name" value="HAD superfamily/HAD-like"/>
    <property type="match status" value="1"/>
</dbReference>
<dbReference type="GO" id="GO:0016887">
    <property type="term" value="F:ATP hydrolysis activity"/>
    <property type="evidence" value="ECO:0007669"/>
    <property type="project" value="InterPro"/>
</dbReference>
<evidence type="ECO:0000259" key="8">
    <source>
        <dbReference type="Pfam" id="PF16212"/>
    </source>
</evidence>
<evidence type="ECO:0000313" key="9">
    <source>
        <dbReference type="WBParaSite" id="TASK_0001010701-mRNA-1"/>
    </source>
</evidence>
<dbReference type="GO" id="GO:0005524">
    <property type="term" value="F:ATP binding"/>
    <property type="evidence" value="ECO:0007669"/>
    <property type="project" value="InterPro"/>
</dbReference>
<reference evidence="9" key="1">
    <citation type="submission" date="2017-02" db="UniProtKB">
        <authorList>
            <consortium name="WormBaseParasite"/>
        </authorList>
    </citation>
    <scope>IDENTIFICATION</scope>
</reference>
<dbReference type="SUPFAM" id="SSF81665">
    <property type="entry name" value="Calcium ATPase, transmembrane domain M"/>
    <property type="match status" value="1"/>
</dbReference>